<keyword evidence="1" id="KW-0472">Membrane</keyword>
<dbReference type="STRING" id="360411.AC812_11745"/>
<feature type="transmembrane region" description="Helical" evidence="1">
    <location>
        <begin position="12"/>
        <end position="30"/>
    </location>
</feature>
<comment type="caution">
    <text evidence="2">The sequence shown here is derived from an EMBL/GenBank/DDBJ whole genome shotgun (WGS) entry which is preliminary data.</text>
</comment>
<gene>
    <name evidence="2" type="ORF">AC812_11745</name>
</gene>
<feature type="transmembrane region" description="Helical" evidence="1">
    <location>
        <begin position="159"/>
        <end position="178"/>
    </location>
</feature>
<keyword evidence="3" id="KW-1185">Reference proteome</keyword>
<accession>A0A0P6WW31</accession>
<name>A0A0P6WW31_9CHLR</name>
<sequence length="290" mass="31761">MTKTSFVIRASYLIALLSAIFSTMGLLLPLDGHTMMAVTPQREEITLYGKGLYRNDSAFKAGILRGTDAVTLFVGVPALLAVTRQVSRGGIRAKLALLGLLAYFTYNSASLALGAYWNEMLLMYIICFSLSLFSFISLFQSIEISSLAYQIRPAMPYRVLAGFCAFSGLSLLVWLADIFTALTQGKPPAHLDHYHTEITYVLDLAILLPAIYLASFQLWNRNVQGVRLAAILLILLVFTGLVVAGQSIVQALDGIIHSPQEYAAYVAPFIFLSLIATGLTFAIFRNIAKT</sequence>
<proteinExistence type="predicted"/>
<dbReference type="Proteomes" id="UP000050514">
    <property type="component" value="Unassembled WGS sequence"/>
</dbReference>
<protein>
    <submittedName>
        <fullName evidence="2">Uncharacterized protein</fullName>
    </submittedName>
</protein>
<evidence type="ECO:0000313" key="2">
    <source>
        <dbReference type="EMBL" id="KPL74477.1"/>
    </source>
</evidence>
<feature type="transmembrane region" description="Helical" evidence="1">
    <location>
        <begin position="198"/>
        <end position="216"/>
    </location>
</feature>
<feature type="transmembrane region" description="Helical" evidence="1">
    <location>
        <begin position="62"/>
        <end position="83"/>
    </location>
</feature>
<dbReference type="OrthoDB" id="3260635at2"/>
<evidence type="ECO:0000256" key="1">
    <source>
        <dbReference type="SAM" id="Phobius"/>
    </source>
</evidence>
<feature type="transmembrane region" description="Helical" evidence="1">
    <location>
        <begin position="95"/>
        <end position="115"/>
    </location>
</feature>
<keyword evidence="1" id="KW-0812">Transmembrane</keyword>
<feature type="transmembrane region" description="Helical" evidence="1">
    <location>
        <begin position="228"/>
        <end position="250"/>
    </location>
</feature>
<evidence type="ECO:0000313" key="3">
    <source>
        <dbReference type="Proteomes" id="UP000050514"/>
    </source>
</evidence>
<dbReference type="AlphaFoldDB" id="A0A0P6WW31"/>
<feature type="transmembrane region" description="Helical" evidence="1">
    <location>
        <begin position="121"/>
        <end position="139"/>
    </location>
</feature>
<dbReference type="RefSeq" id="WP_061918691.1">
    <property type="nucleotide sequence ID" value="NZ_DF967971.1"/>
</dbReference>
<reference evidence="2 3" key="1">
    <citation type="submission" date="2015-07" db="EMBL/GenBank/DDBJ databases">
        <title>Draft genome of Bellilinea caldifistulae DSM 17877.</title>
        <authorList>
            <person name="Hemp J."/>
            <person name="Ward L.M."/>
            <person name="Pace L.A."/>
            <person name="Fischer W.W."/>
        </authorList>
    </citation>
    <scope>NUCLEOTIDE SEQUENCE [LARGE SCALE GENOMIC DNA]</scope>
    <source>
        <strain evidence="2 3">GOMI-1</strain>
    </source>
</reference>
<keyword evidence="1" id="KW-1133">Transmembrane helix</keyword>
<organism evidence="2 3">
    <name type="scientific">Bellilinea caldifistulae</name>
    <dbReference type="NCBI Taxonomy" id="360411"/>
    <lineage>
        <taxon>Bacteria</taxon>
        <taxon>Bacillati</taxon>
        <taxon>Chloroflexota</taxon>
        <taxon>Anaerolineae</taxon>
        <taxon>Anaerolineales</taxon>
        <taxon>Anaerolineaceae</taxon>
        <taxon>Bellilinea</taxon>
    </lineage>
</organism>
<dbReference type="EMBL" id="LGHJ01000017">
    <property type="protein sequence ID" value="KPL74477.1"/>
    <property type="molecule type" value="Genomic_DNA"/>
</dbReference>
<feature type="transmembrane region" description="Helical" evidence="1">
    <location>
        <begin position="262"/>
        <end position="284"/>
    </location>
</feature>